<dbReference type="InterPro" id="IPR022812">
    <property type="entry name" value="Dynamin"/>
</dbReference>
<keyword evidence="2" id="KW-1185">Reference proteome</keyword>
<reference evidence="1" key="1">
    <citation type="submission" date="2021-12" db="EMBL/GenBank/DDBJ databases">
        <title>Convergent genome expansion in fungi linked to evolution of root-endophyte symbiosis.</title>
        <authorList>
            <consortium name="DOE Joint Genome Institute"/>
            <person name="Ke Y.-H."/>
            <person name="Bonito G."/>
            <person name="Liao H.-L."/>
            <person name="Looney B."/>
            <person name="Rojas-Flechas A."/>
            <person name="Nash J."/>
            <person name="Hameed K."/>
            <person name="Schadt C."/>
            <person name="Martin F."/>
            <person name="Crous P.W."/>
            <person name="Miettinen O."/>
            <person name="Magnuson J.K."/>
            <person name="Labbe J."/>
            <person name="Jacobson D."/>
            <person name="Doktycz M.J."/>
            <person name="Veneault-Fourrey C."/>
            <person name="Kuo A."/>
            <person name="Mondo S."/>
            <person name="Calhoun S."/>
            <person name="Riley R."/>
            <person name="Ohm R."/>
            <person name="LaButti K."/>
            <person name="Andreopoulos B."/>
            <person name="Pangilinan J."/>
            <person name="Nolan M."/>
            <person name="Tritt A."/>
            <person name="Clum A."/>
            <person name="Lipzen A."/>
            <person name="Daum C."/>
            <person name="Barry K."/>
            <person name="Grigoriev I.V."/>
            <person name="Vilgalys R."/>
        </authorList>
    </citation>
    <scope>NUCLEOTIDE SEQUENCE</scope>
    <source>
        <strain evidence="1">PMI_201</strain>
    </source>
</reference>
<dbReference type="GeneID" id="70250865"/>
<name>A0AAD4PVK4_9EURO</name>
<gene>
    <name evidence="1" type="ORF">BGW36DRAFT_428617</name>
</gene>
<dbReference type="PRINTS" id="PR00195">
    <property type="entry name" value="DYNAMIN"/>
</dbReference>
<sequence length="166" mass="18252">MEIISILLEHLRLNQIDRVRANGVGDHIALPQLVVCRDQPTGKSSVLEGESGIPFPRQDGLCTKFATKIILRHDNNERRATATVIPHTSRTEEEKARLTTFSRQLCDLADLPNVNVIEEAATPMGVRGYSSDKDAPAFSGDVLRLEIVGKTGLFIILIVLLTCPNP</sequence>
<comment type="caution">
    <text evidence="1">The sequence shown here is derived from an EMBL/GenBank/DDBJ whole genome shotgun (WGS) entry which is preliminary data.</text>
</comment>
<dbReference type="AlphaFoldDB" id="A0AAD4PVK4"/>
<evidence type="ECO:0000313" key="1">
    <source>
        <dbReference type="EMBL" id="KAH8696620.1"/>
    </source>
</evidence>
<dbReference type="EMBL" id="JAJTJA010000007">
    <property type="protein sequence ID" value="KAH8696620.1"/>
    <property type="molecule type" value="Genomic_DNA"/>
</dbReference>
<proteinExistence type="predicted"/>
<evidence type="ECO:0000313" key="2">
    <source>
        <dbReference type="Proteomes" id="UP001201262"/>
    </source>
</evidence>
<dbReference type="RefSeq" id="XP_046071556.1">
    <property type="nucleotide sequence ID" value="XM_046220578.1"/>
</dbReference>
<organism evidence="1 2">
    <name type="scientific">Talaromyces proteolyticus</name>
    <dbReference type="NCBI Taxonomy" id="1131652"/>
    <lineage>
        <taxon>Eukaryota</taxon>
        <taxon>Fungi</taxon>
        <taxon>Dikarya</taxon>
        <taxon>Ascomycota</taxon>
        <taxon>Pezizomycotina</taxon>
        <taxon>Eurotiomycetes</taxon>
        <taxon>Eurotiomycetidae</taxon>
        <taxon>Eurotiales</taxon>
        <taxon>Trichocomaceae</taxon>
        <taxon>Talaromyces</taxon>
        <taxon>Talaromyces sect. Bacilispori</taxon>
    </lineage>
</organism>
<accession>A0AAD4PVK4</accession>
<dbReference type="InterPro" id="IPR027417">
    <property type="entry name" value="P-loop_NTPase"/>
</dbReference>
<dbReference type="SUPFAM" id="SSF52540">
    <property type="entry name" value="P-loop containing nucleoside triphosphate hydrolases"/>
    <property type="match status" value="1"/>
</dbReference>
<protein>
    <submittedName>
        <fullName evidence="1">Uncharacterized protein</fullName>
    </submittedName>
</protein>
<dbReference type="Gene3D" id="3.40.50.300">
    <property type="entry name" value="P-loop containing nucleotide triphosphate hydrolases"/>
    <property type="match status" value="1"/>
</dbReference>
<dbReference type="Proteomes" id="UP001201262">
    <property type="component" value="Unassembled WGS sequence"/>
</dbReference>